<keyword evidence="2" id="KW-1185">Reference proteome</keyword>
<reference evidence="2" key="1">
    <citation type="submission" date="2015-09" db="EMBL/GenBank/DDBJ databases">
        <title>Complete genome of Arthrobacter alpinus strain R3.8.</title>
        <authorList>
            <person name="See-Too W.S."/>
            <person name="Chan K.G."/>
        </authorList>
    </citation>
    <scope>NUCLEOTIDE SEQUENCE [LARGE SCALE GENOMIC DNA]</scope>
    <source>
        <strain evidence="2">R3.8</strain>
    </source>
</reference>
<organism evidence="1 2">
    <name type="scientific">Arthrobacter alpinus</name>
    <dbReference type="NCBI Taxonomy" id="656366"/>
    <lineage>
        <taxon>Bacteria</taxon>
        <taxon>Bacillati</taxon>
        <taxon>Actinomycetota</taxon>
        <taxon>Actinomycetes</taxon>
        <taxon>Micrococcales</taxon>
        <taxon>Micrococcaceae</taxon>
        <taxon>Arthrobacter</taxon>
    </lineage>
</organism>
<protein>
    <submittedName>
        <fullName evidence="1">Uncharacterized protein</fullName>
    </submittedName>
</protein>
<evidence type="ECO:0000313" key="2">
    <source>
        <dbReference type="Proteomes" id="UP000062833"/>
    </source>
</evidence>
<dbReference type="PATRIC" id="fig|656366.3.peg.1295"/>
<accession>A0A0M4QW06</accession>
<proteinExistence type="predicted"/>
<dbReference type="Proteomes" id="UP000062833">
    <property type="component" value="Chromosome"/>
</dbReference>
<dbReference type="AlphaFoldDB" id="A0A0M4QW06"/>
<sequence length="126" mass="14105">MLKQNGMMGRAWHTWDRTSDWVQALAAIIEPDGTPADQTLSVPGEFVGRGTFERKEFPFNHELTLEQLVQLASSWSFVAQRADRNIVLAKIRGLGEKAESVHTGLVRFPHTTATFRFKQPARGVVG</sequence>
<dbReference type="EMBL" id="CP012677">
    <property type="protein sequence ID" value="ALE91998.1"/>
    <property type="molecule type" value="Genomic_DNA"/>
</dbReference>
<evidence type="ECO:0000313" key="1">
    <source>
        <dbReference type="EMBL" id="ALE91998.1"/>
    </source>
</evidence>
<gene>
    <name evidence="1" type="ORF">AOC05_06065</name>
</gene>
<name>A0A0M4QW06_9MICC</name>
<dbReference type="KEGG" id="aaq:AOC05_06065"/>